<dbReference type="SMART" id="SM00516">
    <property type="entry name" value="SEC14"/>
    <property type="match status" value="1"/>
</dbReference>
<dbReference type="Gene3D" id="3.40.525.10">
    <property type="entry name" value="CRAL-TRIO lipid binding domain"/>
    <property type="match status" value="1"/>
</dbReference>
<sequence>MSKLRPLEPLLAALALAECNEQQAEREALIATVRTWLAKSPYLRARTDEQWILAFLRRCRFSVEETKRRIDNYYSLRNVFPEVLGSRQVNDALMKQFDRGIHVIPKKPVSPQGARVIISQFCKVDPKQSSPREAFKLLFMMLELLAQECDNATVAGLFWVVDARDVNMEQMLQYDPFLLKKSFMFVDQCLPLRFMEIHLVNMIPSGQTVFNFVTSFLPAKLPWKFVVHKKSEDLYKHLPPEAMTIEYGGNNGYQAEALDYWREKLLSRKDYFEQDAQFGTNEKLRVGLANAWASGELSGTSGSFRKLEVD</sequence>
<dbReference type="Gene3D" id="1.10.8.20">
    <property type="entry name" value="N-terminal domain of phosphatidylinositol transfer protein sec14p"/>
    <property type="match status" value="1"/>
</dbReference>
<dbReference type="RefSeq" id="XP_034116526.1">
    <property type="nucleotide sequence ID" value="XM_034260635.2"/>
</dbReference>
<organism evidence="2 3">
    <name type="scientific">Drosophila albomicans</name>
    <name type="common">Fruit fly</name>
    <dbReference type="NCBI Taxonomy" id="7291"/>
    <lineage>
        <taxon>Eukaryota</taxon>
        <taxon>Metazoa</taxon>
        <taxon>Ecdysozoa</taxon>
        <taxon>Arthropoda</taxon>
        <taxon>Hexapoda</taxon>
        <taxon>Insecta</taxon>
        <taxon>Pterygota</taxon>
        <taxon>Neoptera</taxon>
        <taxon>Endopterygota</taxon>
        <taxon>Diptera</taxon>
        <taxon>Brachycera</taxon>
        <taxon>Muscomorpha</taxon>
        <taxon>Ephydroidea</taxon>
        <taxon>Drosophilidae</taxon>
        <taxon>Drosophila</taxon>
    </lineage>
</organism>
<keyword evidence="2" id="KW-1185">Reference proteome</keyword>
<dbReference type="PRINTS" id="PR00180">
    <property type="entry name" value="CRETINALDHBP"/>
</dbReference>
<dbReference type="InterPro" id="IPR036273">
    <property type="entry name" value="CRAL/TRIO_N_dom_sf"/>
</dbReference>
<dbReference type="GeneID" id="117576087"/>
<dbReference type="OrthoDB" id="6575879at2759"/>
<dbReference type="Gene3D" id="1.20.5.1200">
    <property type="entry name" value="Alpha-tocopherol transfer"/>
    <property type="match status" value="1"/>
</dbReference>
<dbReference type="CDD" id="cd00170">
    <property type="entry name" value="SEC14"/>
    <property type="match status" value="1"/>
</dbReference>
<evidence type="ECO:0000259" key="1">
    <source>
        <dbReference type="PROSITE" id="PS50191"/>
    </source>
</evidence>
<dbReference type="PANTHER" id="PTHR10174:SF216">
    <property type="entry name" value="CRAL-TRIO DOMAIN-CONTAINING PROTEIN-RELATED"/>
    <property type="match status" value="1"/>
</dbReference>
<dbReference type="InterPro" id="IPR036865">
    <property type="entry name" value="CRAL-TRIO_dom_sf"/>
</dbReference>
<dbReference type="PROSITE" id="PS50191">
    <property type="entry name" value="CRAL_TRIO"/>
    <property type="match status" value="1"/>
</dbReference>
<dbReference type="InterPro" id="IPR001251">
    <property type="entry name" value="CRAL-TRIO_dom"/>
</dbReference>
<reference evidence="3" key="1">
    <citation type="submission" date="2025-08" db="UniProtKB">
        <authorList>
            <consortium name="RefSeq"/>
        </authorList>
    </citation>
    <scope>IDENTIFICATION</scope>
    <source>
        <strain evidence="3">15112-1751.03</strain>
        <tissue evidence="3">Whole Adult</tissue>
    </source>
</reference>
<dbReference type="GO" id="GO:1902936">
    <property type="term" value="F:phosphatidylinositol bisphosphate binding"/>
    <property type="evidence" value="ECO:0007669"/>
    <property type="project" value="TreeGrafter"/>
</dbReference>
<dbReference type="Proteomes" id="UP000515160">
    <property type="component" value="Chromosome 2R"/>
</dbReference>
<dbReference type="AlphaFoldDB" id="A0A6P8XJ15"/>
<accession>A0A6P8XJ15</accession>
<feature type="domain" description="CRAL-TRIO" evidence="1">
    <location>
        <begin position="89"/>
        <end position="255"/>
    </location>
</feature>
<protein>
    <submittedName>
        <fullName evidence="3">Alpha-tocopherol transfer protein-like</fullName>
    </submittedName>
</protein>
<gene>
    <name evidence="3" type="primary">LOC117576087</name>
</gene>
<dbReference type="SUPFAM" id="SSF46938">
    <property type="entry name" value="CRAL/TRIO N-terminal domain"/>
    <property type="match status" value="1"/>
</dbReference>
<dbReference type="GO" id="GO:0016020">
    <property type="term" value="C:membrane"/>
    <property type="evidence" value="ECO:0007669"/>
    <property type="project" value="TreeGrafter"/>
</dbReference>
<dbReference type="PANTHER" id="PTHR10174">
    <property type="entry name" value="ALPHA-TOCOPHEROL TRANSFER PROTEIN-RELATED"/>
    <property type="match status" value="1"/>
</dbReference>
<dbReference type="Pfam" id="PF00650">
    <property type="entry name" value="CRAL_TRIO"/>
    <property type="match status" value="1"/>
</dbReference>
<proteinExistence type="predicted"/>
<evidence type="ECO:0000313" key="3">
    <source>
        <dbReference type="RefSeq" id="XP_034116526.1"/>
    </source>
</evidence>
<dbReference type="SUPFAM" id="SSF52087">
    <property type="entry name" value="CRAL/TRIO domain"/>
    <property type="match status" value="1"/>
</dbReference>
<evidence type="ECO:0000313" key="2">
    <source>
        <dbReference type="Proteomes" id="UP000515160"/>
    </source>
</evidence>
<name>A0A6P8XJ15_DROAB</name>